<feature type="domain" description="Glycoside hydrolase family 31 TIM barrel" evidence="3">
    <location>
        <begin position="238"/>
        <end position="572"/>
    </location>
</feature>
<evidence type="ECO:0000259" key="3">
    <source>
        <dbReference type="Pfam" id="PF01055"/>
    </source>
</evidence>
<accession>A0ABY5VZH6</accession>
<evidence type="ECO:0000256" key="1">
    <source>
        <dbReference type="ARBA" id="ARBA00007806"/>
    </source>
</evidence>
<evidence type="ECO:0000256" key="2">
    <source>
        <dbReference type="RuleBase" id="RU361185"/>
    </source>
</evidence>
<dbReference type="InterPro" id="IPR051816">
    <property type="entry name" value="Glycosyl_Hydrolase_31"/>
</dbReference>
<dbReference type="Pfam" id="PF01055">
    <property type="entry name" value="Glyco_hydro_31_2nd"/>
    <property type="match status" value="1"/>
</dbReference>
<keyword evidence="2" id="KW-0326">Glycosidase</keyword>
<dbReference type="RefSeq" id="WP_259860897.1">
    <property type="nucleotide sequence ID" value="NZ_BAAAST010000055.1"/>
</dbReference>
<evidence type="ECO:0008006" key="8">
    <source>
        <dbReference type="Google" id="ProtNLM"/>
    </source>
</evidence>
<dbReference type="InterPro" id="IPR025887">
    <property type="entry name" value="Glyco_hydro_31_N_dom"/>
</dbReference>
<dbReference type="Pfam" id="PF21365">
    <property type="entry name" value="Glyco_hydro_31_3rd"/>
    <property type="match status" value="1"/>
</dbReference>
<dbReference type="InterPro" id="IPR048395">
    <property type="entry name" value="Glyco_hydro_31_C"/>
</dbReference>
<gene>
    <name evidence="6" type="ORF">Dfulv_02065</name>
</gene>
<dbReference type="PANTHER" id="PTHR43863:SF2">
    <property type="entry name" value="MALTASE-GLUCOAMYLASE"/>
    <property type="match status" value="1"/>
</dbReference>
<dbReference type="SUPFAM" id="SSF74650">
    <property type="entry name" value="Galactose mutarotase-like"/>
    <property type="match status" value="1"/>
</dbReference>
<dbReference type="Gene3D" id="3.20.20.80">
    <property type="entry name" value="Glycosidases"/>
    <property type="match status" value="1"/>
</dbReference>
<sequence length="679" mass="74482">MPTEQDPARTVRTARTVQAVGSTLEIRDGQQVTRIQPWGPDAVRVRSALGPLGDGRGPGALADEPAGGSAELHLTTDGGGTLTNGAIRAVVDRRGTITFVESATGRELLAEREQWLQSVPPRHLRPDPGGLCRITATFQARPDERLYGLGQHQHGLLDQKGCVVDLVQQNTEIAVPFLLSSRGYGLLWNNPGAGRVELGRHTARWVADGARELDYWLVAASTPGGVLGRYADLVGHAPAYPDWATGFWQSRLRYDNQQELLDVVHEHLDRGLPLSVIVIDFLHWAHHGDWRFDPARWPDPAGLVAHLRDLGVEVVVSVWPTVSEHSANHAEMRQRGLLLHSDQLSVASRFVDVGQPGPAFLHYYDPSNPQARRFVWEQIRAGYHDLGIRGFWLDACEPELVAPDPAQWRYHAGPGVAVAGLYPHWNAQAFHEGLTEAGTTGALLLSRSAWAGTARYGAAVWSGDVSATFAALRAQVPAGLNAGLSGLPWWGSDIGGFATFVPNTDPELRELVIRWFQYAVFTPLFRLHGHRRPDLPGELLRGAPNEVWSFGPEVLAAATRMLRLREALRPYVGRSMAEATTRGLPLMRPLFLDFPDQETAWTVEDQFLFGPDLLAVPVLEYGARSRSAWLPDGVDWVDPWTGDVHPGGRRVTLDLPLDRAGFLVRRGAPVAAAVTEALS</sequence>
<protein>
    <recommendedName>
        <fullName evidence="8">Glycosyl hydrolase</fullName>
    </recommendedName>
</protein>
<proteinExistence type="inferred from homology"/>
<dbReference type="Gene3D" id="2.60.40.1180">
    <property type="entry name" value="Golgi alpha-mannosidase II"/>
    <property type="match status" value="1"/>
</dbReference>
<dbReference type="Gene3D" id="2.60.40.1760">
    <property type="entry name" value="glycosyl hydrolase (family 31)"/>
    <property type="match status" value="1"/>
</dbReference>
<dbReference type="SUPFAM" id="SSF51445">
    <property type="entry name" value="(Trans)glycosidases"/>
    <property type="match status" value="1"/>
</dbReference>
<dbReference type="CDD" id="cd06591">
    <property type="entry name" value="GH31_xylosidase_XylS"/>
    <property type="match status" value="1"/>
</dbReference>
<organism evidence="6 7">
    <name type="scientific">Dactylosporangium fulvum</name>
    <dbReference type="NCBI Taxonomy" id="53359"/>
    <lineage>
        <taxon>Bacteria</taxon>
        <taxon>Bacillati</taxon>
        <taxon>Actinomycetota</taxon>
        <taxon>Actinomycetes</taxon>
        <taxon>Micromonosporales</taxon>
        <taxon>Micromonosporaceae</taxon>
        <taxon>Dactylosporangium</taxon>
    </lineage>
</organism>
<dbReference type="Proteomes" id="UP001059617">
    <property type="component" value="Chromosome"/>
</dbReference>
<evidence type="ECO:0000259" key="4">
    <source>
        <dbReference type="Pfam" id="PF13802"/>
    </source>
</evidence>
<dbReference type="InterPro" id="IPR017853">
    <property type="entry name" value="GH"/>
</dbReference>
<reference evidence="6" key="1">
    <citation type="submission" date="2021-04" db="EMBL/GenBank/DDBJ databases">
        <authorList>
            <person name="Hartkoorn R.C."/>
            <person name="Beaudoing E."/>
            <person name="Hot D."/>
        </authorList>
    </citation>
    <scope>NUCLEOTIDE SEQUENCE</scope>
    <source>
        <strain evidence="6">NRRL B-16292</strain>
    </source>
</reference>
<dbReference type="EMBL" id="CP073720">
    <property type="protein sequence ID" value="UWP83117.1"/>
    <property type="molecule type" value="Genomic_DNA"/>
</dbReference>
<dbReference type="Pfam" id="PF13802">
    <property type="entry name" value="Gal_mutarotas_2"/>
    <property type="match status" value="1"/>
</dbReference>
<dbReference type="InterPro" id="IPR013780">
    <property type="entry name" value="Glyco_hydro_b"/>
</dbReference>
<comment type="similarity">
    <text evidence="1 2">Belongs to the glycosyl hydrolase 31 family.</text>
</comment>
<dbReference type="InterPro" id="IPR011013">
    <property type="entry name" value="Gal_mutarotase_sf_dom"/>
</dbReference>
<evidence type="ECO:0000313" key="7">
    <source>
        <dbReference type="Proteomes" id="UP001059617"/>
    </source>
</evidence>
<dbReference type="InterPro" id="IPR000322">
    <property type="entry name" value="Glyco_hydro_31_TIM"/>
</dbReference>
<name>A0ABY5VZH6_9ACTN</name>
<dbReference type="SUPFAM" id="SSF51011">
    <property type="entry name" value="Glycosyl hydrolase domain"/>
    <property type="match status" value="1"/>
</dbReference>
<dbReference type="CDD" id="cd14752">
    <property type="entry name" value="GH31_N"/>
    <property type="match status" value="1"/>
</dbReference>
<reference evidence="6" key="2">
    <citation type="submission" date="2022-09" db="EMBL/GenBank/DDBJ databases">
        <title>Biosynthetic gene clusters of Dactylosporangioum fulvum.</title>
        <authorList>
            <person name="Caradec T."/>
        </authorList>
    </citation>
    <scope>NUCLEOTIDE SEQUENCE</scope>
    <source>
        <strain evidence="6">NRRL B-16292</strain>
    </source>
</reference>
<feature type="domain" description="Glycoside hydrolase family 31 N-terminal" evidence="4">
    <location>
        <begin position="90"/>
        <end position="194"/>
    </location>
</feature>
<dbReference type="PANTHER" id="PTHR43863">
    <property type="entry name" value="HYDROLASE, PUTATIVE (AFU_ORTHOLOGUE AFUA_1G03140)-RELATED"/>
    <property type="match status" value="1"/>
</dbReference>
<evidence type="ECO:0000313" key="6">
    <source>
        <dbReference type="EMBL" id="UWP83117.1"/>
    </source>
</evidence>
<keyword evidence="2" id="KW-0378">Hydrolase</keyword>
<feature type="domain" description="Glycosyl hydrolase family 31 C-terminal" evidence="5">
    <location>
        <begin position="583"/>
        <end position="668"/>
    </location>
</feature>
<evidence type="ECO:0000259" key="5">
    <source>
        <dbReference type="Pfam" id="PF21365"/>
    </source>
</evidence>
<keyword evidence="7" id="KW-1185">Reference proteome</keyword>